<dbReference type="SMART" id="SM00822">
    <property type="entry name" value="PKS_KR"/>
    <property type="match status" value="1"/>
</dbReference>
<dbReference type="PRINTS" id="PR00080">
    <property type="entry name" value="SDRFAMILY"/>
</dbReference>
<evidence type="ECO:0000259" key="3">
    <source>
        <dbReference type="SMART" id="SM00822"/>
    </source>
</evidence>
<proteinExistence type="inferred from homology"/>
<dbReference type="AlphaFoldDB" id="A0A8J2U036"/>
<dbReference type="PANTHER" id="PTHR42760">
    <property type="entry name" value="SHORT-CHAIN DEHYDROGENASES/REDUCTASES FAMILY MEMBER"/>
    <property type="match status" value="1"/>
</dbReference>
<sequence length="242" mass="26061">MSEAGRAVLITGAARGIGRATAERLVTAGVRVAVADIRSEAAEATAQELGEGALPLTLDVSSRESWRHAYSVLQERWGSLHGLVNNAGVLRDRTLLKMDDEEWQRVIDTHLRGTWLGCQIMQPLLAEDGGAIVNVSSSGRHGAYGQTNYSAAKAGIVGLTKTVAMEFARYRIRANCVAPGAIETEMTLSVPERVRQTWLENIVLGRLGQPEEIAKAVVFLLSEEASYITAQVLDVNGGELHA</sequence>
<dbReference type="Pfam" id="PF13561">
    <property type="entry name" value="adh_short_C2"/>
    <property type="match status" value="1"/>
</dbReference>
<gene>
    <name evidence="4" type="primary">fabG</name>
    <name evidence="4" type="ORF">GCM10011333_28470</name>
</gene>
<dbReference type="InterPro" id="IPR002347">
    <property type="entry name" value="SDR_fam"/>
</dbReference>
<reference evidence="4" key="2">
    <citation type="submission" date="2020-09" db="EMBL/GenBank/DDBJ databases">
        <authorList>
            <person name="Sun Q."/>
            <person name="Zhou Y."/>
        </authorList>
    </citation>
    <scope>NUCLEOTIDE SEQUENCE</scope>
    <source>
        <strain evidence="4">CGMCC 1.12785</strain>
    </source>
</reference>
<dbReference type="InterPro" id="IPR057326">
    <property type="entry name" value="KR_dom"/>
</dbReference>
<dbReference type="NCBIfam" id="NF009466">
    <property type="entry name" value="PRK12826.1-2"/>
    <property type="match status" value="1"/>
</dbReference>
<dbReference type="SUPFAM" id="SSF51735">
    <property type="entry name" value="NAD(P)-binding Rossmann-fold domains"/>
    <property type="match status" value="1"/>
</dbReference>
<reference evidence="4" key="1">
    <citation type="journal article" date="2014" name="Int. J. Syst. Evol. Microbiol.">
        <title>Complete genome sequence of Corynebacterium casei LMG S-19264T (=DSM 44701T), isolated from a smear-ripened cheese.</title>
        <authorList>
            <consortium name="US DOE Joint Genome Institute (JGI-PGF)"/>
            <person name="Walter F."/>
            <person name="Albersmeier A."/>
            <person name="Kalinowski J."/>
            <person name="Ruckert C."/>
        </authorList>
    </citation>
    <scope>NUCLEOTIDE SEQUENCE</scope>
    <source>
        <strain evidence="4">CGMCC 1.12785</strain>
    </source>
</reference>
<name>A0A8J2U036_9MICO</name>
<comment type="similarity">
    <text evidence="1">Belongs to the short-chain dehydrogenases/reductases (SDR) family.</text>
</comment>
<dbReference type="RefSeq" id="WP_188551560.1">
    <property type="nucleotide sequence ID" value="NZ_BMFY01000014.1"/>
</dbReference>
<evidence type="ECO:0000256" key="1">
    <source>
        <dbReference type="ARBA" id="ARBA00006484"/>
    </source>
</evidence>
<accession>A0A8J2U036</accession>
<dbReference type="PRINTS" id="PR00081">
    <property type="entry name" value="GDHRDH"/>
</dbReference>
<dbReference type="GO" id="GO:0030497">
    <property type="term" value="P:fatty acid elongation"/>
    <property type="evidence" value="ECO:0007669"/>
    <property type="project" value="TreeGrafter"/>
</dbReference>
<evidence type="ECO:0000313" key="4">
    <source>
        <dbReference type="EMBL" id="GGA23760.1"/>
    </source>
</evidence>
<protein>
    <submittedName>
        <fullName evidence="4">3-oxoacyl-ACP reductase</fullName>
    </submittedName>
</protein>
<dbReference type="InterPro" id="IPR020904">
    <property type="entry name" value="Sc_DH/Rdtase_CS"/>
</dbReference>
<dbReference type="InterPro" id="IPR036291">
    <property type="entry name" value="NAD(P)-bd_dom_sf"/>
</dbReference>
<evidence type="ECO:0000313" key="5">
    <source>
        <dbReference type="Proteomes" id="UP000616114"/>
    </source>
</evidence>
<organism evidence="4 5">
    <name type="scientific">Sediminivirga luteola</name>
    <dbReference type="NCBI Taxonomy" id="1774748"/>
    <lineage>
        <taxon>Bacteria</taxon>
        <taxon>Bacillati</taxon>
        <taxon>Actinomycetota</taxon>
        <taxon>Actinomycetes</taxon>
        <taxon>Micrococcales</taxon>
        <taxon>Brevibacteriaceae</taxon>
        <taxon>Sediminivirga</taxon>
    </lineage>
</organism>
<dbReference type="PANTHER" id="PTHR42760:SF40">
    <property type="entry name" value="3-OXOACYL-[ACYL-CARRIER-PROTEIN] REDUCTASE, CHLOROPLASTIC"/>
    <property type="match status" value="1"/>
</dbReference>
<comment type="caution">
    <text evidence="4">The sequence shown here is derived from an EMBL/GenBank/DDBJ whole genome shotgun (WGS) entry which is preliminary data.</text>
</comment>
<evidence type="ECO:0000256" key="2">
    <source>
        <dbReference type="ARBA" id="ARBA00023002"/>
    </source>
</evidence>
<keyword evidence="2" id="KW-0560">Oxidoreductase</keyword>
<dbReference type="Proteomes" id="UP000616114">
    <property type="component" value="Unassembled WGS sequence"/>
</dbReference>
<dbReference type="EMBL" id="BMFY01000014">
    <property type="protein sequence ID" value="GGA23760.1"/>
    <property type="molecule type" value="Genomic_DNA"/>
</dbReference>
<keyword evidence="5" id="KW-1185">Reference proteome</keyword>
<dbReference type="GO" id="GO:0016616">
    <property type="term" value="F:oxidoreductase activity, acting on the CH-OH group of donors, NAD or NADP as acceptor"/>
    <property type="evidence" value="ECO:0007669"/>
    <property type="project" value="TreeGrafter"/>
</dbReference>
<dbReference type="Gene3D" id="3.40.50.720">
    <property type="entry name" value="NAD(P)-binding Rossmann-like Domain"/>
    <property type="match status" value="1"/>
</dbReference>
<dbReference type="FunFam" id="3.40.50.720:FF:000173">
    <property type="entry name" value="3-oxoacyl-[acyl-carrier protein] reductase"/>
    <property type="match status" value="1"/>
</dbReference>
<dbReference type="PROSITE" id="PS00061">
    <property type="entry name" value="ADH_SHORT"/>
    <property type="match status" value="1"/>
</dbReference>
<feature type="domain" description="Ketoreductase" evidence="3">
    <location>
        <begin position="6"/>
        <end position="201"/>
    </location>
</feature>